<dbReference type="EMBL" id="JAXIOK010000008">
    <property type="protein sequence ID" value="KAK4764073.1"/>
    <property type="molecule type" value="Genomic_DNA"/>
</dbReference>
<evidence type="ECO:0000313" key="13">
    <source>
        <dbReference type="EMBL" id="KAK4764073.1"/>
    </source>
</evidence>
<dbReference type="PANTHER" id="PTHR10362">
    <property type="entry name" value="HISTIDINE AMMONIA-LYASE"/>
    <property type="match status" value="1"/>
</dbReference>
<evidence type="ECO:0000313" key="14">
    <source>
        <dbReference type="Proteomes" id="UP001345219"/>
    </source>
</evidence>
<dbReference type="AlphaFoldDB" id="A0AAN7QDE5"/>
<evidence type="ECO:0000256" key="4">
    <source>
        <dbReference type="ARBA" id="ARBA00007238"/>
    </source>
</evidence>
<evidence type="ECO:0000256" key="9">
    <source>
        <dbReference type="ARBA" id="ARBA00023232"/>
    </source>
</evidence>
<dbReference type="EC" id="4.3.1.24" evidence="6"/>
<dbReference type="InterPro" id="IPR023144">
    <property type="entry name" value="Phe_NH3-lyase_shielding_dom_sf"/>
</dbReference>
<evidence type="ECO:0000256" key="1">
    <source>
        <dbReference type="ARBA" id="ARBA00002235"/>
    </source>
</evidence>
<reference evidence="13 14" key="1">
    <citation type="journal article" date="2023" name="Hortic Res">
        <title>Pangenome of water caltrop reveals structural variations and asymmetric subgenome divergence after allopolyploidization.</title>
        <authorList>
            <person name="Zhang X."/>
            <person name="Chen Y."/>
            <person name="Wang L."/>
            <person name="Yuan Y."/>
            <person name="Fang M."/>
            <person name="Shi L."/>
            <person name="Lu R."/>
            <person name="Comes H.P."/>
            <person name="Ma Y."/>
            <person name="Chen Y."/>
            <person name="Huang G."/>
            <person name="Zhou Y."/>
            <person name="Zheng Z."/>
            <person name="Qiu Y."/>
        </authorList>
    </citation>
    <scope>NUCLEOTIDE SEQUENCE [LARGE SCALE GENOMIC DNA]</scope>
    <source>
        <tissue evidence="13">Roots</tissue>
    </source>
</reference>
<dbReference type="GO" id="GO:0045548">
    <property type="term" value="F:phenylalanine ammonia-lyase activity"/>
    <property type="evidence" value="ECO:0007669"/>
    <property type="project" value="UniProtKB-EC"/>
</dbReference>
<evidence type="ECO:0000256" key="6">
    <source>
        <dbReference type="ARBA" id="ARBA00012139"/>
    </source>
</evidence>
<evidence type="ECO:0000256" key="10">
    <source>
        <dbReference type="ARBA" id="ARBA00023239"/>
    </source>
</evidence>
<accession>A0AAN7QDE5</accession>
<dbReference type="InterPro" id="IPR001106">
    <property type="entry name" value="Aromatic_Lyase"/>
</dbReference>
<dbReference type="SUPFAM" id="SSF48557">
    <property type="entry name" value="L-aspartase-like"/>
    <property type="match status" value="1"/>
</dbReference>
<sequence>MSSTFLVALCPAINLTHLEENLRSAVKNTVRQVAKKTLTVGDKGELHPSKILGERPPHDGRSGKLRQVLIEQALKNGENEKNPCFGSLWKDSSFGFRSKFWTQETG</sequence>
<comment type="function">
    <text evidence="1">This is a key enzyme of plant metabolism catalyzing the first reaction in the biosynthesis from L-phenylalanine of a wide variety of natural products based on the phenylpropane skeleton.</text>
</comment>
<evidence type="ECO:0000256" key="12">
    <source>
        <dbReference type="SAM" id="MobiDB-lite"/>
    </source>
</evidence>
<evidence type="ECO:0000256" key="8">
    <source>
        <dbReference type="ARBA" id="ARBA00023051"/>
    </source>
</evidence>
<organism evidence="13 14">
    <name type="scientific">Trapa incisa</name>
    <dbReference type="NCBI Taxonomy" id="236973"/>
    <lineage>
        <taxon>Eukaryota</taxon>
        <taxon>Viridiplantae</taxon>
        <taxon>Streptophyta</taxon>
        <taxon>Embryophyta</taxon>
        <taxon>Tracheophyta</taxon>
        <taxon>Spermatophyta</taxon>
        <taxon>Magnoliopsida</taxon>
        <taxon>eudicotyledons</taxon>
        <taxon>Gunneridae</taxon>
        <taxon>Pentapetalae</taxon>
        <taxon>rosids</taxon>
        <taxon>malvids</taxon>
        <taxon>Myrtales</taxon>
        <taxon>Lythraceae</taxon>
        <taxon>Trapa</taxon>
    </lineage>
</organism>
<protein>
    <recommendedName>
        <fullName evidence="6">phenylalanine ammonia-lyase</fullName>
        <ecNumber evidence="6">4.3.1.24</ecNumber>
    </recommendedName>
</protein>
<comment type="caution">
    <text evidence="13">The sequence shown here is derived from an EMBL/GenBank/DDBJ whole genome shotgun (WGS) entry which is preliminary data.</text>
</comment>
<dbReference type="GO" id="GO:0005737">
    <property type="term" value="C:cytoplasm"/>
    <property type="evidence" value="ECO:0007669"/>
    <property type="project" value="UniProtKB-SubCell"/>
</dbReference>
<evidence type="ECO:0000256" key="5">
    <source>
        <dbReference type="ARBA" id="ARBA00011881"/>
    </source>
</evidence>
<comment type="similarity">
    <text evidence="4">Belongs to the PAL/histidase family.</text>
</comment>
<dbReference type="GO" id="GO:0006559">
    <property type="term" value="P:L-phenylalanine catabolic process"/>
    <property type="evidence" value="ECO:0007669"/>
    <property type="project" value="UniProtKB-KW"/>
</dbReference>
<comment type="catalytic activity">
    <reaction evidence="11">
        <text>L-phenylalanine = (E)-cinnamate + NH4(+)</text>
        <dbReference type="Rhea" id="RHEA:21384"/>
        <dbReference type="ChEBI" id="CHEBI:15669"/>
        <dbReference type="ChEBI" id="CHEBI:28938"/>
        <dbReference type="ChEBI" id="CHEBI:58095"/>
        <dbReference type="EC" id="4.3.1.24"/>
    </reaction>
</comment>
<feature type="region of interest" description="Disordered" evidence="12">
    <location>
        <begin position="44"/>
        <end position="63"/>
    </location>
</feature>
<keyword evidence="9" id="KW-0585">Phenylalanine catabolism</keyword>
<name>A0AAN7QDE5_9MYRT</name>
<dbReference type="Proteomes" id="UP001345219">
    <property type="component" value="Chromosome 11"/>
</dbReference>
<keyword evidence="14" id="KW-1185">Reference proteome</keyword>
<evidence type="ECO:0000256" key="11">
    <source>
        <dbReference type="ARBA" id="ARBA00023537"/>
    </source>
</evidence>
<comment type="pathway">
    <text evidence="3">Phenylpropanoid metabolism; trans-cinnamate biosynthesis; trans-cinnamate from L-phenylalanine: step 1/1.</text>
</comment>
<evidence type="ECO:0000256" key="3">
    <source>
        <dbReference type="ARBA" id="ARBA00005138"/>
    </source>
</evidence>
<comment type="subunit">
    <text evidence="5">Homotetramer.</text>
</comment>
<dbReference type="Gene3D" id="1.10.274.20">
    <property type="entry name" value="Phenylalanine ammonia-lyase 1, domain 3"/>
    <property type="match status" value="1"/>
</dbReference>
<proteinExistence type="inferred from homology"/>
<comment type="subcellular location">
    <subcellularLocation>
        <location evidence="2">Cytoplasm</location>
    </subcellularLocation>
</comment>
<feature type="compositionally biased region" description="Basic and acidic residues" evidence="12">
    <location>
        <begin position="44"/>
        <end position="62"/>
    </location>
</feature>
<dbReference type="InterPro" id="IPR008948">
    <property type="entry name" value="L-Aspartase-like"/>
</dbReference>
<keyword evidence="10" id="KW-0456">Lyase</keyword>
<gene>
    <name evidence="13" type="ORF">SAY87_013511</name>
</gene>
<evidence type="ECO:0000256" key="2">
    <source>
        <dbReference type="ARBA" id="ARBA00004496"/>
    </source>
</evidence>
<dbReference type="GO" id="GO:0009698">
    <property type="term" value="P:phenylpropanoid metabolic process"/>
    <property type="evidence" value="ECO:0007669"/>
    <property type="project" value="UniProtKB-KW"/>
</dbReference>
<keyword evidence="7" id="KW-0963">Cytoplasm</keyword>
<evidence type="ECO:0000256" key="7">
    <source>
        <dbReference type="ARBA" id="ARBA00022490"/>
    </source>
</evidence>
<keyword evidence="8" id="KW-0587">Phenylpropanoid metabolism</keyword>